<organism evidence="1 2">
    <name type="scientific">Trichoderma gamsii</name>
    <dbReference type="NCBI Taxonomy" id="398673"/>
    <lineage>
        <taxon>Eukaryota</taxon>
        <taxon>Fungi</taxon>
        <taxon>Dikarya</taxon>
        <taxon>Ascomycota</taxon>
        <taxon>Pezizomycotina</taxon>
        <taxon>Sordariomycetes</taxon>
        <taxon>Hypocreomycetidae</taxon>
        <taxon>Hypocreales</taxon>
        <taxon>Hypocreaceae</taxon>
        <taxon>Trichoderma</taxon>
    </lineage>
</organism>
<accession>A0A2P4ZEB1</accession>
<feature type="non-terminal residue" evidence="1">
    <location>
        <position position="1"/>
    </location>
</feature>
<dbReference type="RefSeq" id="XP_024404908.1">
    <property type="nucleotide sequence ID" value="XM_024550353.1"/>
</dbReference>
<evidence type="ECO:0000313" key="2">
    <source>
        <dbReference type="Proteomes" id="UP000054821"/>
    </source>
</evidence>
<gene>
    <name evidence="1" type="ORF">TGAM01_v208518</name>
</gene>
<proteinExistence type="predicted"/>
<comment type="caution">
    <text evidence="1">The sequence shown here is derived from an EMBL/GenBank/DDBJ whole genome shotgun (WGS) entry which is preliminary data.</text>
</comment>
<keyword evidence="2" id="KW-1185">Reference proteome</keyword>
<evidence type="ECO:0000313" key="1">
    <source>
        <dbReference type="EMBL" id="PON22629.1"/>
    </source>
</evidence>
<reference evidence="1 2" key="1">
    <citation type="journal article" date="2016" name="Genome Announc.">
        <title>Draft Whole-Genome Sequence of Trichoderma gamsii T6085, a Promising Biocontrol Agent of Fusarium Head Blight on Wheat.</title>
        <authorList>
            <person name="Baroncelli R."/>
            <person name="Zapparata A."/>
            <person name="Piaggeschi G."/>
            <person name="Sarrocco S."/>
            <person name="Vannacci G."/>
        </authorList>
    </citation>
    <scope>NUCLEOTIDE SEQUENCE [LARGE SCALE GENOMIC DNA]</scope>
    <source>
        <strain evidence="1 2">T6085</strain>
    </source>
</reference>
<dbReference type="EMBL" id="JPDN02000036">
    <property type="protein sequence ID" value="PON22629.1"/>
    <property type="molecule type" value="Genomic_DNA"/>
</dbReference>
<name>A0A2P4ZEB1_9HYPO</name>
<dbReference type="GeneID" id="36347787"/>
<sequence length="83" mass="9636">VLEVLNSTSLVDKGPEAEDNQTYKYTVTAITGQHQVTSSIKKCIGRTKPLPTQRQSYRFPFHIIYLHRNLWRSMHKVRNHLGT</sequence>
<dbReference type="AlphaFoldDB" id="A0A2P4ZEB1"/>
<dbReference type="Proteomes" id="UP000054821">
    <property type="component" value="Unassembled WGS sequence"/>
</dbReference>
<protein>
    <submittedName>
        <fullName evidence="1">Uncharacterized protein</fullName>
    </submittedName>
</protein>